<evidence type="ECO:0000256" key="5">
    <source>
        <dbReference type="ARBA" id="ARBA00022553"/>
    </source>
</evidence>
<keyword evidence="7 11" id="KW-1133">Transmembrane helix</keyword>
<evidence type="ECO:0000256" key="3">
    <source>
        <dbReference type="ARBA" id="ARBA00012438"/>
    </source>
</evidence>
<dbReference type="Pfam" id="PF05231">
    <property type="entry name" value="MASE1"/>
    <property type="match status" value="1"/>
</dbReference>
<evidence type="ECO:0000256" key="8">
    <source>
        <dbReference type="ARBA" id="ARBA00023012"/>
    </source>
</evidence>
<feature type="domain" description="Signal transduction histidine kinase dimerisation/phosphoacceptor" evidence="12">
    <location>
        <begin position="270"/>
        <end position="339"/>
    </location>
</feature>
<name>A0A974P283_9CAUL</name>
<dbReference type="InterPro" id="IPR036097">
    <property type="entry name" value="HisK_dim/P_sf"/>
</dbReference>
<dbReference type="InterPro" id="IPR003661">
    <property type="entry name" value="HisK_dim/P_dom"/>
</dbReference>
<feature type="transmembrane region" description="Helical" evidence="11">
    <location>
        <begin position="145"/>
        <end position="164"/>
    </location>
</feature>
<dbReference type="CDD" id="cd00082">
    <property type="entry name" value="HisKA"/>
    <property type="match status" value="1"/>
</dbReference>
<dbReference type="InterPro" id="IPR007895">
    <property type="entry name" value="MASE1"/>
</dbReference>
<dbReference type="Pfam" id="PF00512">
    <property type="entry name" value="HisKA"/>
    <property type="match status" value="1"/>
</dbReference>
<keyword evidence="9 11" id="KW-0472">Membrane</keyword>
<dbReference type="EC" id="2.7.13.3" evidence="3"/>
<proteinExistence type="predicted"/>
<feature type="transmembrane region" description="Helical" evidence="11">
    <location>
        <begin position="35"/>
        <end position="56"/>
    </location>
</feature>
<feature type="compositionally biased region" description="Basic residues" evidence="10">
    <location>
        <begin position="345"/>
        <end position="360"/>
    </location>
</feature>
<evidence type="ECO:0000256" key="4">
    <source>
        <dbReference type="ARBA" id="ARBA00022475"/>
    </source>
</evidence>
<feature type="transmembrane region" description="Helical" evidence="11">
    <location>
        <begin position="222"/>
        <end position="241"/>
    </location>
</feature>
<feature type="transmembrane region" description="Helical" evidence="11">
    <location>
        <begin position="76"/>
        <end position="99"/>
    </location>
</feature>
<keyword evidence="4" id="KW-1003">Cell membrane</keyword>
<dbReference type="EMBL" id="CP068570">
    <property type="protein sequence ID" value="QQZ49629.1"/>
    <property type="molecule type" value="Genomic_DNA"/>
</dbReference>
<accession>A0A974P283</accession>
<feature type="compositionally biased region" description="Basic and acidic residues" evidence="10">
    <location>
        <begin position="300"/>
        <end position="315"/>
    </location>
</feature>
<evidence type="ECO:0000256" key="11">
    <source>
        <dbReference type="SAM" id="Phobius"/>
    </source>
</evidence>
<evidence type="ECO:0000256" key="2">
    <source>
        <dbReference type="ARBA" id="ARBA00004651"/>
    </source>
</evidence>
<feature type="region of interest" description="Disordered" evidence="10">
    <location>
        <begin position="300"/>
        <end position="411"/>
    </location>
</feature>
<evidence type="ECO:0000256" key="1">
    <source>
        <dbReference type="ARBA" id="ARBA00000085"/>
    </source>
</evidence>
<evidence type="ECO:0000256" key="9">
    <source>
        <dbReference type="ARBA" id="ARBA00023136"/>
    </source>
</evidence>
<feature type="transmembrane region" description="Helical" evidence="11">
    <location>
        <begin position="111"/>
        <end position="133"/>
    </location>
</feature>
<keyword evidence="5" id="KW-0597">Phosphoprotein</keyword>
<protein>
    <recommendedName>
        <fullName evidence="3">histidine kinase</fullName>
        <ecNumber evidence="3">2.7.13.3</ecNumber>
    </recommendedName>
</protein>
<organism evidence="13">
    <name type="scientific">Phenylobacterium glaciei</name>
    <dbReference type="NCBI Taxonomy" id="2803784"/>
    <lineage>
        <taxon>Bacteria</taxon>
        <taxon>Pseudomonadati</taxon>
        <taxon>Pseudomonadota</taxon>
        <taxon>Alphaproteobacteria</taxon>
        <taxon>Caulobacterales</taxon>
        <taxon>Caulobacteraceae</taxon>
        <taxon>Phenylobacterium</taxon>
    </lineage>
</organism>
<evidence type="ECO:0000256" key="7">
    <source>
        <dbReference type="ARBA" id="ARBA00022989"/>
    </source>
</evidence>
<dbReference type="AlphaFoldDB" id="A0A974P283"/>
<evidence type="ECO:0000259" key="12">
    <source>
        <dbReference type="SMART" id="SM00388"/>
    </source>
</evidence>
<sequence length="411" mass="44287">MLAAMFLLLPWRWSAPAAAVCFLANFLGGLLMGNPLSLGLIFPVLNFTEAFAAAWLARKACGQTMRLTSLKRVAQLLLFAIVPATAASSVVAADVLTLFDRSFNVVLSTWFYAHGLGMAIALPAVLLIARADAVRDFHREWPEQFGLYCLMAAVSVLAFVPVRFPTPIVIFPMMALIAFRLGPRGAAVSAMMLASISSSLVLGAQETHTGATWSLLEKTRGIQFLIGVNFFTSLATALAIADQKRLKRLWASRTRVARAAQARAVAAGKAKSEFLATMSHEIRTPMNSIIGFTEVLMKRSDLPEGRPPADPDRQGRLLPAHRGQRHSRLLQDGGRRGGPVAALRRAARRGPGHARHRRRGGPPQGAGPAVPHQRRSRAPGDDRRPAGAPDPAEPAVQRSEVHRARPGAAGP</sequence>
<comment type="catalytic activity">
    <reaction evidence="1">
        <text>ATP + protein L-histidine = ADP + protein N-phospho-L-histidine.</text>
        <dbReference type="EC" id="2.7.13.3"/>
    </reaction>
</comment>
<dbReference type="Gene3D" id="1.10.287.130">
    <property type="match status" value="1"/>
</dbReference>
<dbReference type="SMART" id="SM00388">
    <property type="entry name" value="HisKA"/>
    <property type="match status" value="1"/>
</dbReference>
<dbReference type="SUPFAM" id="SSF47384">
    <property type="entry name" value="Homodimeric domain of signal transducing histidine kinase"/>
    <property type="match status" value="1"/>
</dbReference>
<keyword evidence="6 11" id="KW-0812">Transmembrane</keyword>
<comment type="subcellular location">
    <subcellularLocation>
        <location evidence="2">Cell membrane</location>
        <topology evidence="2">Multi-pass membrane protein</topology>
    </subcellularLocation>
</comment>
<keyword evidence="8" id="KW-0902">Two-component regulatory system</keyword>
<reference evidence="13" key="1">
    <citation type="submission" date="2021-01" db="EMBL/GenBank/DDBJ databases">
        <title>Genome sequence of Phenylobacterium sp. 20VBR1 isolated from a valley glaceir, Ny-Alesund, Svalbard.</title>
        <authorList>
            <person name="Thomas F.A."/>
            <person name="Krishnan K.P."/>
            <person name="Sinha R.K."/>
        </authorList>
    </citation>
    <scope>NUCLEOTIDE SEQUENCE</scope>
    <source>
        <strain evidence="13">20VBR1</strain>
    </source>
</reference>
<gene>
    <name evidence="13" type="ORF">JKL49_22450</name>
</gene>
<dbReference type="GO" id="GO:0000155">
    <property type="term" value="F:phosphorelay sensor kinase activity"/>
    <property type="evidence" value="ECO:0007669"/>
    <property type="project" value="InterPro"/>
</dbReference>
<evidence type="ECO:0000256" key="6">
    <source>
        <dbReference type="ARBA" id="ARBA00022692"/>
    </source>
</evidence>
<dbReference type="GO" id="GO:0005886">
    <property type="term" value="C:plasma membrane"/>
    <property type="evidence" value="ECO:0007669"/>
    <property type="project" value="UniProtKB-SubCell"/>
</dbReference>
<evidence type="ECO:0000313" key="13">
    <source>
        <dbReference type="EMBL" id="QQZ49629.1"/>
    </source>
</evidence>
<evidence type="ECO:0000256" key="10">
    <source>
        <dbReference type="SAM" id="MobiDB-lite"/>
    </source>
</evidence>
<dbReference type="PANTHER" id="PTHR45339">
    <property type="entry name" value="HYBRID SIGNAL TRANSDUCTION HISTIDINE KINASE J"/>
    <property type="match status" value="1"/>
</dbReference>
<dbReference type="PANTHER" id="PTHR45339:SF1">
    <property type="entry name" value="HYBRID SIGNAL TRANSDUCTION HISTIDINE KINASE J"/>
    <property type="match status" value="1"/>
</dbReference>